<evidence type="ECO:0000256" key="15">
    <source>
        <dbReference type="SAM" id="MobiDB-lite"/>
    </source>
</evidence>
<dbReference type="SUPFAM" id="SSF54001">
    <property type="entry name" value="Cysteine proteinases"/>
    <property type="match status" value="1"/>
</dbReference>
<feature type="region of interest" description="Disordered" evidence="15">
    <location>
        <begin position="1"/>
        <end position="58"/>
    </location>
</feature>
<evidence type="ECO:0000313" key="19">
    <source>
        <dbReference type="EMBL" id="KAF7707625.1"/>
    </source>
</evidence>
<dbReference type="AlphaFoldDB" id="A0A8T0BL08"/>
<evidence type="ECO:0000256" key="13">
    <source>
        <dbReference type="ARBA" id="ARBA00031733"/>
    </source>
</evidence>
<feature type="region of interest" description="Disordered" evidence="15">
    <location>
        <begin position="70"/>
        <end position="92"/>
    </location>
</feature>
<reference evidence="19" key="1">
    <citation type="submission" date="2020-08" db="EMBL/GenBank/DDBJ databases">
        <title>Chromosome-level assembly of Southern catfish (Silurus meridionalis) provides insights into visual adaptation to the nocturnal and benthic lifestyles.</title>
        <authorList>
            <person name="Zhang Y."/>
            <person name="Wang D."/>
            <person name="Peng Z."/>
        </authorList>
    </citation>
    <scope>NUCLEOTIDE SEQUENCE</scope>
    <source>
        <strain evidence="19">SWU-2019-XX</strain>
        <tissue evidence="19">Muscle</tissue>
    </source>
</reference>
<dbReference type="Pfam" id="PF24671">
    <property type="entry name" value="DRC7_C"/>
    <property type="match status" value="1"/>
</dbReference>
<comment type="similarity">
    <text evidence="2">Belongs to the DRC7 family.</text>
</comment>
<keyword evidence="4" id="KW-0963">Cytoplasm</keyword>
<evidence type="ECO:0000313" key="20">
    <source>
        <dbReference type="Proteomes" id="UP000606274"/>
    </source>
</evidence>
<gene>
    <name evidence="19" type="ORF">HF521_018843</name>
</gene>
<evidence type="ECO:0000256" key="4">
    <source>
        <dbReference type="ARBA" id="ARBA00022490"/>
    </source>
</evidence>
<evidence type="ECO:0000259" key="18">
    <source>
        <dbReference type="Pfam" id="PF24671"/>
    </source>
</evidence>
<keyword evidence="8 14" id="KW-0175">Coiled coil</keyword>
<comment type="subcellular location">
    <subcellularLocation>
        <location evidence="1">Cytoplasm</location>
        <location evidence="1">Cytoskeleton</location>
        <location evidence="1">Flagellum axoneme</location>
    </subcellularLocation>
</comment>
<dbReference type="GO" id="GO:0007283">
    <property type="term" value="P:spermatogenesis"/>
    <property type="evidence" value="ECO:0007669"/>
    <property type="project" value="UniProtKB-KW"/>
</dbReference>
<dbReference type="Pfam" id="PF24656">
    <property type="entry name" value="CEPT76_peptidase"/>
    <property type="match status" value="1"/>
</dbReference>
<accession>A0A8T0BL08</accession>
<dbReference type="Pfam" id="PF24667">
    <property type="entry name" value="MORN_DRC7"/>
    <property type="match status" value="1"/>
</dbReference>
<keyword evidence="7" id="KW-0744">Spermatogenesis</keyword>
<evidence type="ECO:0000256" key="14">
    <source>
        <dbReference type="SAM" id="Coils"/>
    </source>
</evidence>
<evidence type="ECO:0000256" key="6">
    <source>
        <dbReference type="ARBA" id="ARBA00022846"/>
    </source>
</evidence>
<keyword evidence="11" id="KW-0966">Cell projection</keyword>
<dbReference type="PANTHER" id="PTHR35249">
    <property type="entry name" value="DYNEIN REGULATORY COMPLEX SUBUNIT 7"/>
    <property type="match status" value="1"/>
</dbReference>
<keyword evidence="6" id="KW-0282">Flagellum</keyword>
<feature type="domain" description="Dynein regulatory complex subunit 7 MORN" evidence="17">
    <location>
        <begin position="433"/>
        <end position="707"/>
    </location>
</feature>
<evidence type="ECO:0000256" key="2">
    <source>
        <dbReference type="ARBA" id="ARBA00010738"/>
    </source>
</evidence>
<feature type="region of interest" description="Disordered" evidence="15">
    <location>
        <begin position="383"/>
        <end position="406"/>
    </location>
</feature>
<dbReference type="GO" id="GO:0030154">
    <property type="term" value="P:cell differentiation"/>
    <property type="evidence" value="ECO:0007669"/>
    <property type="project" value="UniProtKB-KW"/>
</dbReference>
<dbReference type="EMBL" id="JABFDY010000005">
    <property type="protein sequence ID" value="KAF7707625.1"/>
    <property type="molecule type" value="Genomic_DNA"/>
</dbReference>
<dbReference type="InterPro" id="IPR038765">
    <property type="entry name" value="Papain-like_cys_pep_sf"/>
</dbReference>
<feature type="compositionally biased region" description="Acidic residues" evidence="15">
    <location>
        <begin position="35"/>
        <end position="49"/>
    </location>
</feature>
<evidence type="ECO:0000259" key="16">
    <source>
        <dbReference type="Pfam" id="PF24656"/>
    </source>
</evidence>
<proteinExistence type="inferred from homology"/>
<comment type="caution">
    <text evidence="19">The sequence shown here is derived from an EMBL/GenBank/DDBJ whole genome shotgun (WGS) entry which is preliminary data.</text>
</comment>
<keyword evidence="5" id="KW-0221">Differentiation</keyword>
<keyword evidence="9" id="KW-0969">Cilium</keyword>
<evidence type="ECO:0000256" key="11">
    <source>
        <dbReference type="ARBA" id="ARBA00023273"/>
    </source>
</evidence>
<feature type="domain" description="Dynein regulatory complex subunit 7 C-terminal" evidence="18">
    <location>
        <begin position="754"/>
        <end position="861"/>
    </location>
</feature>
<evidence type="ECO:0000256" key="3">
    <source>
        <dbReference type="ARBA" id="ARBA00021303"/>
    </source>
</evidence>
<feature type="compositionally biased region" description="Polar residues" evidence="15">
    <location>
        <begin position="1"/>
        <end position="12"/>
    </location>
</feature>
<evidence type="ECO:0000256" key="8">
    <source>
        <dbReference type="ARBA" id="ARBA00023054"/>
    </source>
</evidence>
<evidence type="ECO:0000259" key="17">
    <source>
        <dbReference type="Pfam" id="PF24667"/>
    </source>
</evidence>
<keyword evidence="20" id="KW-1185">Reference proteome</keyword>
<feature type="region of interest" description="Disordered" evidence="15">
    <location>
        <begin position="265"/>
        <end position="301"/>
    </location>
</feature>
<dbReference type="Proteomes" id="UP000606274">
    <property type="component" value="Unassembled WGS sequence"/>
</dbReference>
<dbReference type="GO" id="GO:0031514">
    <property type="term" value="C:motile cilium"/>
    <property type="evidence" value="ECO:0007669"/>
    <property type="project" value="TreeGrafter"/>
</dbReference>
<name>A0A8T0BL08_SILME</name>
<feature type="compositionally biased region" description="Basic and acidic residues" evidence="15">
    <location>
        <begin position="16"/>
        <end position="34"/>
    </location>
</feature>
<feature type="compositionally biased region" description="Basic and acidic residues" evidence="15">
    <location>
        <begin position="265"/>
        <end position="276"/>
    </location>
</feature>
<dbReference type="OrthoDB" id="10262874at2759"/>
<evidence type="ECO:0000256" key="1">
    <source>
        <dbReference type="ARBA" id="ARBA00004611"/>
    </source>
</evidence>
<evidence type="ECO:0000256" key="7">
    <source>
        <dbReference type="ARBA" id="ARBA00022871"/>
    </source>
</evidence>
<dbReference type="InterPro" id="IPR056290">
    <property type="entry name" value="CEPT76/DRC7_peptidase-like_dom"/>
</dbReference>
<evidence type="ECO:0000256" key="12">
    <source>
        <dbReference type="ARBA" id="ARBA00031627"/>
    </source>
</evidence>
<dbReference type="InterPro" id="IPR056292">
    <property type="entry name" value="DRC7_C"/>
</dbReference>
<dbReference type="PANTHER" id="PTHR35249:SF2">
    <property type="entry name" value="DYNEIN REGULATORY COMPLEX SUBUNIT 7"/>
    <property type="match status" value="1"/>
</dbReference>
<sequence>MASMAQVPSKSESGMEDAKLKEEKLEIEEEKKEEEMEQKEEEEEKEGEDVGPRMLQELDQTLGKMQINFSAPHQSEPKPKVDPSECPPSYSENSAEEKLMLSIAENFHTQYSYLYPDRKPLLLFPVNEVGVQKFVSTTLRRTLIPCPEVYDWQGCASFIADFLTLESLDCLTEVPKQLCSSTWVVQTRRGTCFEYSTLLCSLLLGAGYNAFCVSGYAVKEMCLIDLSHQECPLIKPQDTVKGKSPEKEEEVQKYRVKPARELKSTFKQRQEEKNQQEGRPPLAEQQNAESLKEDRPSDPLHGQRVHSWVLVLAGKRDISKNFFIDPLSGQSFPTSSSCFLGIESIWNHENYWVNMQDCRSGCTGMTFDLRDDLTWEYMLCGPSSSSSVASPDIEDEEQDEQDDETEELDLFKMPRSWVTQIHISEEDMESRFPGGSKLIRYRKATLERFSPYLLKDGLVTRLTTYDDLEYTQPNTVKEWYKSRQDKLQERELKKASNVTTEHFSPGKSFCLKTHRYNLQVPETERFMEFYSKIRDDNLVTRLKTHEEMTETFHGRLDFLYYRHVIYRPLELAQKHGVQRPIQKIVVKFHRDQSKPASSDVAELIFQISQNKIEVMYHLEDDRITPNFDIFEKPSKPDDPISDKMCSSFQVTDLLEKNSPKLNMHQTFELLMEMEEKTLTSIKASEKEVRDILEVRDQEESDIEMKISFYDMARNEKARQHVETQKQLAQEKQQKKEFKNLDILASFLAQWGDPETLTKQQAVQIHANCLEHLKQRSVDMANRIQARYEKETEELQQKQHWYQKNRFNLTKQDEEEYLAYCSEAMFRIRILQLRLSRHKDSSPQKYVSLNKRLRKDSRLMLHLVTPQN</sequence>
<dbReference type="InterPro" id="IPR033551">
    <property type="entry name" value="DRC7/lobo"/>
</dbReference>
<feature type="compositionally biased region" description="Acidic residues" evidence="15">
    <location>
        <begin position="392"/>
        <end position="406"/>
    </location>
</feature>
<organism evidence="19 20">
    <name type="scientific">Silurus meridionalis</name>
    <name type="common">Southern catfish</name>
    <name type="synonym">Silurus soldatovi meridionalis</name>
    <dbReference type="NCBI Taxonomy" id="175797"/>
    <lineage>
        <taxon>Eukaryota</taxon>
        <taxon>Metazoa</taxon>
        <taxon>Chordata</taxon>
        <taxon>Craniata</taxon>
        <taxon>Vertebrata</taxon>
        <taxon>Euteleostomi</taxon>
        <taxon>Actinopterygii</taxon>
        <taxon>Neopterygii</taxon>
        <taxon>Teleostei</taxon>
        <taxon>Ostariophysi</taxon>
        <taxon>Siluriformes</taxon>
        <taxon>Siluridae</taxon>
        <taxon>Silurus</taxon>
    </lineage>
</organism>
<dbReference type="InterPro" id="IPR056291">
    <property type="entry name" value="MORN_DRC7"/>
</dbReference>
<dbReference type="GO" id="GO:0030317">
    <property type="term" value="P:flagellated sperm motility"/>
    <property type="evidence" value="ECO:0007669"/>
    <property type="project" value="TreeGrafter"/>
</dbReference>
<keyword evidence="10" id="KW-0206">Cytoskeleton</keyword>
<protein>
    <recommendedName>
        <fullName evidence="3">Dynein regulatory complex subunit 7</fullName>
    </recommendedName>
    <alternativeName>
        <fullName evidence="12">Coiled-coil domain-containing protein 135</fullName>
    </alternativeName>
    <alternativeName>
        <fullName evidence="13">Coiled-coil domain-containing protein lobo homolog</fullName>
    </alternativeName>
</protein>
<evidence type="ECO:0000256" key="9">
    <source>
        <dbReference type="ARBA" id="ARBA00023069"/>
    </source>
</evidence>
<evidence type="ECO:0000256" key="10">
    <source>
        <dbReference type="ARBA" id="ARBA00023212"/>
    </source>
</evidence>
<feature type="coiled-coil region" evidence="14">
    <location>
        <begin position="681"/>
        <end position="740"/>
    </location>
</feature>
<evidence type="ECO:0000256" key="5">
    <source>
        <dbReference type="ARBA" id="ARBA00022782"/>
    </source>
</evidence>
<feature type="domain" description="CEP76/DRC7 peptidase-like" evidence="16">
    <location>
        <begin position="304"/>
        <end position="378"/>
    </location>
</feature>